<organism evidence="1 2">
    <name type="scientific">Gossypium australe</name>
    <dbReference type="NCBI Taxonomy" id="47621"/>
    <lineage>
        <taxon>Eukaryota</taxon>
        <taxon>Viridiplantae</taxon>
        <taxon>Streptophyta</taxon>
        <taxon>Embryophyta</taxon>
        <taxon>Tracheophyta</taxon>
        <taxon>Spermatophyta</taxon>
        <taxon>Magnoliopsida</taxon>
        <taxon>eudicotyledons</taxon>
        <taxon>Gunneridae</taxon>
        <taxon>Pentapetalae</taxon>
        <taxon>rosids</taxon>
        <taxon>malvids</taxon>
        <taxon>Malvales</taxon>
        <taxon>Malvaceae</taxon>
        <taxon>Malvoideae</taxon>
        <taxon>Gossypium</taxon>
    </lineage>
</organism>
<keyword evidence="2" id="KW-1185">Reference proteome</keyword>
<dbReference type="Gene3D" id="2.40.70.10">
    <property type="entry name" value="Acid Proteases"/>
    <property type="match status" value="1"/>
</dbReference>
<dbReference type="Proteomes" id="UP000325315">
    <property type="component" value="Unassembled WGS sequence"/>
</dbReference>
<comment type="caution">
    <text evidence="1">The sequence shown here is derived from an EMBL/GenBank/DDBJ whole genome shotgun (WGS) entry which is preliminary data.</text>
</comment>
<evidence type="ECO:0000313" key="1">
    <source>
        <dbReference type="EMBL" id="KAA3483652.1"/>
    </source>
</evidence>
<protein>
    <recommendedName>
        <fullName evidence="3">Retrovirus-related Pol polyprotein from transposon opus</fullName>
    </recommendedName>
</protein>
<dbReference type="EMBL" id="SMMG02000002">
    <property type="protein sequence ID" value="KAA3483652.1"/>
    <property type="molecule type" value="Genomic_DNA"/>
</dbReference>
<dbReference type="PANTHER" id="PTHR33067:SF9">
    <property type="entry name" value="RNA-DIRECTED DNA POLYMERASE"/>
    <property type="match status" value="1"/>
</dbReference>
<evidence type="ECO:0000313" key="2">
    <source>
        <dbReference type="Proteomes" id="UP000325315"/>
    </source>
</evidence>
<dbReference type="OrthoDB" id="1744168at2759"/>
<sequence>MSKRRKTKVGEQVNLSSSCSVFKASSSKTKIPRKFYDSHRDMKRVLEDVLIKVRSFIILVDFVVLDFEEDRERSILLGRPFLATSRSTIDLEKNKLTMKINGEIEIFKCDHQLNEEDGRRKLGEQCKQFKERDKRAEVEWHDER</sequence>
<name>A0A5B6WS18_9ROSI</name>
<dbReference type="InterPro" id="IPR021109">
    <property type="entry name" value="Peptidase_aspartic_dom_sf"/>
</dbReference>
<dbReference type="PANTHER" id="PTHR33067">
    <property type="entry name" value="RNA-DIRECTED DNA POLYMERASE-RELATED"/>
    <property type="match status" value="1"/>
</dbReference>
<evidence type="ECO:0008006" key="3">
    <source>
        <dbReference type="Google" id="ProtNLM"/>
    </source>
</evidence>
<dbReference type="AlphaFoldDB" id="A0A5B6WS18"/>
<proteinExistence type="predicted"/>
<gene>
    <name evidence="1" type="ORF">EPI10_005802</name>
</gene>
<accession>A0A5B6WS18</accession>
<reference evidence="2" key="1">
    <citation type="journal article" date="2019" name="Plant Biotechnol. J.">
        <title>Genome sequencing of the Australian wild diploid species Gossypium australe highlights disease resistance and delayed gland morphogenesis.</title>
        <authorList>
            <person name="Cai Y."/>
            <person name="Cai X."/>
            <person name="Wang Q."/>
            <person name="Wang P."/>
            <person name="Zhang Y."/>
            <person name="Cai C."/>
            <person name="Xu Y."/>
            <person name="Wang K."/>
            <person name="Zhou Z."/>
            <person name="Wang C."/>
            <person name="Geng S."/>
            <person name="Li B."/>
            <person name="Dong Q."/>
            <person name="Hou Y."/>
            <person name="Wang H."/>
            <person name="Ai P."/>
            <person name="Liu Z."/>
            <person name="Yi F."/>
            <person name="Sun M."/>
            <person name="An G."/>
            <person name="Cheng J."/>
            <person name="Zhang Y."/>
            <person name="Shi Q."/>
            <person name="Xie Y."/>
            <person name="Shi X."/>
            <person name="Chang Y."/>
            <person name="Huang F."/>
            <person name="Chen Y."/>
            <person name="Hong S."/>
            <person name="Mi L."/>
            <person name="Sun Q."/>
            <person name="Zhang L."/>
            <person name="Zhou B."/>
            <person name="Peng R."/>
            <person name="Zhang X."/>
            <person name="Liu F."/>
        </authorList>
    </citation>
    <scope>NUCLEOTIDE SEQUENCE [LARGE SCALE GENOMIC DNA]</scope>
    <source>
        <strain evidence="2">cv. PA1801</strain>
    </source>
</reference>